<dbReference type="STRING" id="318161.Sden_3485"/>
<dbReference type="SUPFAM" id="SSF63411">
    <property type="entry name" value="LuxS/MPP-like metallohydrolase"/>
    <property type="match status" value="2"/>
</dbReference>
<dbReference type="GO" id="GO:0046872">
    <property type="term" value="F:metal ion binding"/>
    <property type="evidence" value="ECO:0007669"/>
    <property type="project" value="InterPro"/>
</dbReference>
<dbReference type="Pfam" id="PF00675">
    <property type="entry name" value="Peptidase_M16"/>
    <property type="match status" value="1"/>
</dbReference>
<dbReference type="KEGG" id="sdn:Sden_3485"/>
<dbReference type="Gene3D" id="3.30.830.10">
    <property type="entry name" value="Metalloenzyme, LuxS/M16 peptidase-like"/>
    <property type="match status" value="2"/>
</dbReference>
<dbReference type="InterPro" id="IPR011765">
    <property type="entry name" value="Pept_M16_N"/>
</dbReference>
<reference evidence="4 5" key="1">
    <citation type="submission" date="2006-03" db="EMBL/GenBank/DDBJ databases">
        <title>Complete sequence of Shewanella denitrificans OS217.</title>
        <authorList>
            <consortium name="US DOE Joint Genome Institute"/>
            <person name="Copeland A."/>
            <person name="Lucas S."/>
            <person name="Lapidus A."/>
            <person name="Barry K."/>
            <person name="Detter J.C."/>
            <person name="Glavina del Rio T."/>
            <person name="Hammon N."/>
            <person name="Israni S."/>
            <person name="Dalin E."/>
            <person name="Tice H."/>
            <person name="Pitluck S."/>
            <person name="Brettin T."/>
            <person name="Bruce D."/>
            <person name="Han C."/>
            <person name="Tapia R."/>
            <person name="Gilna P."/>
            <person name="Kiss H."/>
            <person name="Schmutz J."/>
            <person name="Larimer F."/>
            <person name="Land M."/>
            <person name="Hauser L."/>
            <person name="Kyrpides N."/>
            <person name="Lykidis A."/>
            <person name="Richardson P."/>
        </authorList>
    </citation>
    <scope>NUCLEOTIDE SEQUENCE [LARGE SCALE GENOMIC DNA]</scope>
    <source>
        <strain evidence="5">OS217 / ATCC BAA-1090 / DSM 15013</strain>
    </source>
</reference>
<dbReference type="PANTHER" id="PTHR11851:SF224">
    <property type="entry name" value="PROCESSING PROTEASE"/>
    <property type="match status" value="1"/>
</dbReference>
<evidence type="ECO:0000313" key="5">
    <source>
        <dbReference type="Proteomes" id="UP000001982"/>
    </source>
</evidence>
<dbReference type="RefSeq" id="WP_011497901.1">
    <property type="nucleotide sequence ID" value="NC_007954.1"/>
</dbReference>
<sequence>MTTPIKNKTPHPIKVNNKLALSVALACSLGLSGCAATANSDTAKSVASKPLAANVPSATINRFAMPAYETVTLANGLVINLMPQKEVPLISLNAVVRVGAVDDTVSGLAYIASQSLMLGAGKLTKAEIEQKIDFLGASINTSADKEGSYVSANFMAKDVDTLLAIFSDVLQAPSFNSQEFDKLKQREIAGLAQEKESPRAVIGRYFDKLAFGDHAYGKPVSGNSESVAKISVNDLLAFHSSHYLPANTAINVVGDFEPSAMKAKLEAAFGGWQGTKAESNVDLSAGLADFSQSRVLLVDKPDAIETTFLIGGKGISRDNPDYVGLTVVNTILGGRFTSWLNDELRVNAGLTYGARSGFTPYSKAGVFQISTFTKSETTKEAIDLALKTYARLWQKGIDQGTLDSAKAYVKGQFPPKFETSGQLAGLLADMYLYGFDDNFINQFQAKVDGLTLEETQRLVRDYFPQENLQFVLIGNASVIAPIAAQYGEVTQVDIKAMGFDAK</sequence>
<evidence type="ECO:0000259" key="2">
    <source>
        <dbReference type="Pfam" id="PF00675"/>
    </source>
</evidence>
<gene>
    <name evidence="4" type="ordered locus">Sden_3485</name>
</gene>
<feature type="signal peptide" evidence="1">
    <location>
        <begin position="1"/>
        <end position="38"/>
    </location>
</feature>
<name>Q12IG6_SHEDO</name>
<protein>
    <submittedName>
        <fullName evidence="4">Peptidase M16-like protein</fullName>
    </submittedName>
</protein>
<evidence type="ECO:0000256" key="1">
    <source>
        <dbReference type="SAM" id="SignalP"/>
    </source>
</evidence>
<dbReference type="eggNOG" id="COG0612">
    <property type="taxonomic scope" value="Bacteria"/>
</dbReference>
<dbReference type="Proteomes" id="UP000001982">
    <property type="component" value="Chromosome"/>
</dbReference>
<evidence type="ECO:0000313" key="4">
    <source>
        <dbReference type="EMBL" id="ABE56760.1"/>
    </source>
</evidence>
<dbReference type="AlphaFoldDB" id="Q12IG6"/>
<dbReference type="PANTHER" id="PTHR11851">
    <property type="entry name" value="METALLOPROTEASE"/>
    <property type="match status" value="1"/>
</dbReference>
<proteinExistence type="predicted"/>
<feature type="domain" description="Peptidase M16 C-terminal" evidence="3">
    <location>
        <begin position="229"/>
        <end position="407"/>
    </location>
</feature>
<dbReference type="EMBL" id="CP000302">
    <property type="protein sequence ID" value="ABE56760.1"/>
    <property type="molecule type" value="Genomic_DNA"/>
</dbReference>
<feature type="chain" id="PRO_5004181432" evidence="1">
    <location>
        <begin position="39"/>
        <end position="502"/>
    </location>
</feature>
<dbReference type="InterPro" id="IPR007863">
    <property type="entry name" value="Peptidase_M16_C"/>
</dbReference>
<dbReference type="OrthoDB" id="9811314at2"/>
<dbReference type="Pfam" id="PF05193">
    <property type="entry name" value="Peptidase_M16_C"/>
    <property type="match status" value="1"/>
</dbReference>
<keyword evidence="5" id="KW-1185">Reference proteome</keyword>
<dbReference type="PROSITE" id="PS51257">
    <property type="entry name" value="PROKAR_LIPOPROTEIN"/>
    <property type="match status" value="1"/>
</dbReference>
<dbReference type="HOGENOM" id="CLU_009902_6_1_6"/>
<evidence type="ECO:0000259" key="3">
    <source>
        <dbReference type="Pfam" id="PF05193"/>
    </source>
</evidence>
<organism evidence="4 5">
    <name type="scientific">Shewanella denitrificans (strain OS217 / ATCC BAA-1090 / DSM 15013)</name>
    <dbReference type="NCBI Taxonomy" id="318161"/>
    <lineage>
        <taxon>Bacteria</taxon>
        <taxon>Pseudomonadati</taxon>
        <taxon>Pseudomonadota</taxon>
        <taxon>Gammaproteobacteria</taxon>
        <taxon>Alteromonadales</taxon>
        <taxon>Shewanellaceae</taxon>
        <taxon>Shewanella</taxon>
    </lineage>
</organism>
<dbReference type="InterPro" id="IPR050361">
    <property type="entry name" value="MPP/UQCRC_Complex"/>
</dbReference>
<keyword evidence="1" id="KW-0732">Signal</keyword>
<feature type="domain" description="Peptidase M16 N-terminal" evidence="2">
    <location>
        <begin position="95"/>
        <end position="219"/>
    </location>
</feature>
<dbReference type="InterPro" id="IPR011249">
    <property type="entry name" value="Metalloenz_LuxS/M16"/>
</dbReference>
<accession>Q12IG6</accession>